<protein>
    <submittedName>
        <fullName evidence="1">Uncharacterized protein</fullName>
    </submittedName>
</protein>
<proteinExistence type="predicted"/>
<organism evidence="1">
    <name type="scientific">viral metagenome</name>
    <dbReference type="NCBI Taxonomy" id="1070528"/>
    <lineage>
        <taxon>unclassified sequences</taxon>
        <taxon>metagenomes</taxon>
        <taxon>organismal metagenomes</taxon>
    </lineage>
</organism>
<accession>A0A6C0JQT0</accession>
<dbReference type="AlphaFoldDB" id="A0A6C0JQT0"/>
<evidence type="ECO:0000313" key="1">
    <source>
        <dbReference type="EMBL" id="QHU07909.1"/>
    </source>
</evidence>
<name>A0A6C0JQT0_9ZZZZ</name>
<sequence>MDRYSIHRSPPSENFLKWWDENEDRIIQSAIDGKDGKYAIQVYFMFYKNMKCCCIGYVWKPILGSVISYRGEIFVMELLDKKYPDDHLRPEKVKVALKFLNDREMVYNHQEACPHQREDFDDDGDYDKFLEAEDQYEQKMNAFKDEVENAET</sequence>
<reference evidence="1" key="1">
    <citation type="journal article" date="2020" name="Nature">
        <title>Giant virus diversity and host interactions through global metagenomics.</title>
        <authorList>
            <person name="Schulz F."/>
            <person name="Roux S."/>
            <person name="Paez-Espino D."/>
            <person name="Jungbluth S."/>
            <person name="Walsh D.A."/>
            <person name="Denef V.J."/>
            <person name="McMahon K.D."/>
            <person name="Konstantinidis K.T."/>
            <person name="Eloe-Fadrosh E.A."/>
            <person name="Kyrpides N.C."/>
            <person name="Woyke T."/>
        </authorList>
    </citation>
    <scope>NUCLEOTIDE SEQUENCE</scope>
    <source>
        <strain evidence="1">GVMAG-S-1041349-163</strain>
    </source>
</reference>
<dbReference type="EMBL" id="MN740693">
    <property type="protein sequence ID" value="QHU07909.1"/>
    <property type="molecule type" value="Genomic_DNA"/>
</dbReference>